<evidence type="ECO:0000256" key="3">
    <source>
        <dbReference type="ARBA" id="ARBA00022603"/>
    </source>
</evidence>
<keyword evidence="9" id="KW-1185">Reference proteome</keyword>
<dbReference type="GO" id="GO:0005840">
    <property type="term" value="C:ribosome"/>
    <property type="evidence" value="ECO:0007669"/>
    <property type="project" value="UniProtKB-KW"/>
</dbReference>
<keyword evidence="8" id="KW-0689">Ribosomal protein</keyword>
<organism evidence="8 9">
    <name type="scientific">Emcibacter nanhaiensis</name>
    <dbReference type="NCBI Taxonomy" id="1505037"/>
    <lineage>
        <taxon>Bacteria</taxon>
        <taxon>Pseudomonadati</taxon>
        <taxon>Pseudomonadota</taxon>
        <taxon>Alphaproteobacteria</taxon>
        <taxon>Emcibacterales</taxon>
        <taxon>Emcibacteraceae</taxon>
        <taxon>Emcibacter</taxon>
    </lineage>
</organism>
<accession>A0A501PBN2</accession>
<sequence>MNSLSSQICGSLSHFVAKNTALRLVSRPDIGHKGTNDRRTLPVTDPATTPDSTWKLTLELPLEVTSAFEELLYAQGDDPIPTIATFEIPERPEVWTFEAYYVNRPAEDRVRQALGFLCDMYQLDMPAFVIEEVEQRDWVAESQKILKPVKTNRFFIHGSHDADKVPADRIALQIEAGQAFGTGQHGTTHGCLRAIEDIAEQGQPHNILDLGTGSGVLALAMAKIWDSPVTASDIDPIATETTIENAEINHVKLAASAEDKTGVFALTADGFDDPELAGRGPFDLIVANILAGPLIELAPEMARHLTADGRLVLSGLLDHQQERVLDAYRAQGFSLEKEYALGEWRALTLKRV</sequence>
<feature type="binding site" evidence="6">
    <location>
        <position position="233"/>
    </location>
    <ligand>
        <name>S-adenosyl-L-methionine</name>
        <dbReference type="ChEBI" id="CHEBI:59789"/>
    </ligand>
</feature>
<keyword evidence="8" id="KW-0687">Ribonucleoprotein</keyword>
<keyword evidence="3 6" id="KW-0489">Methyltransferase</keyword>
<dbReference type="InterPro" id="IPR029063">
    <property type="entry name" value="SAM-dependent_MTases_sf"/>
</dbReference>
<name>A0A501PBN2_9PROT</name>
<dbReference type="GO" id="GO:0032259">
    <property type="term" value="P:methylation"/>
    <property type="evidence" value="ECO:0007669"/>
    <property type="project" value="UniProtKB-KW"/>
</dbReference>
<dbReference type="EMBL" id="VFIY01000018">
    <property type="protein sequence ID" value="TPD57608.1"/>
    <property type="molecule type" value="Genomic_DNA"/>
</dbReference>
<reference evidence="9" key="1">
    <citation type="submission" date="2019-06" db="EMBL/GenBank/DDBJ databases">
        <title>The complete genome of Emcibacter congregatus ZYLT.</title>
        <authorList>
            <person name="Zhao Z."/>
        </authorList>
    </citation>
    <scope>NUCLEOTIDE SEQUENCE [LARGE SCALE GENOMIC DNA]</scope>
    <source>
        <strain evidence="9">MCCC 1A06723</strain>
    </source>
</reference>
<comment type="function">
    <text evidence="6">Methylates ribosomal protein L11.</text>
</comment>
<evidence type="ECO:0000256" key="4">
    <source>
        <dbReference type="ARBA" id="ARBA00022679"/>
    </source>
</evidence>
<feature type="binding site" evidence="6">
    <location>
        <position position="188"/>
    </location>
    <ligand>
        <name>S-adenosyl-L-methionine</name>
        <dbReference type="ChEBI" id="CHEBI:59789"/>
    </ligand>
</feature>
<dbReference type="AlphaFoldDB" id="A0A501PBN2"/>
<evidence type="ECO:0000256" key="2">
    <source>
        <dbReference type="ARBA" id="ARBA00022490"/>
    </source>
</evidence>
<feature type="region of interest" description="Disordered" evidence="7">
    <location>
        <begin position="28"/>
        <end position="48"/>
    </location>
</feature>
<evidence type="ECO:0000256" key="1">
    <source>
        <dbReference type="ARBA" id="ARBA00009741"/>
    </source>
</evidence>
<dbReference type="PANTHER" id="PTHR43648">
    <property type="entry name" value="ELECTRON TRANSFER FLAVOPROTEIN BETA SUBUNIT LYSINE METHYLTRANSFERASE"/>
    <property type="match status" value="1"/>
</dbReference>
<protein>
    <recommendedName>
        <fullName evidence="6">Ribosomal protein L11 methyltransferase</fullName>
        <shortName evidence="6">L11 Mtase</shortName>
        <ecNumber evidence="6">2.1.1.-</ecNumber>
    </recommendedName>
</protein>
<feature type="binding site" evidence="6">
    <location>
        <position position="288"/>
    </location>
    <ligand>
        <name>S-adenosyl-L-methionine</name>
        <dbReference type="ChEBI" id="CHEBI:59789"/>
    </ligand>
</feature>
<feature type="compositionally biased region" description="Basic and acidic residues" evidence="7">
    <location>
        <begin position="29"/>
        <end position="40"/>
    </location>
</feature>
<evidence type="ECO:0000256" key="6">
    <source>
        <dbReference type="HAMAP-Rule" id="MF_00735"/>
    </source>
</evidence>
<evidence type="ECO:0000256" key="5">
    <source>
        <dbReference type="ARBA" id="ARBA00022691"/>
    </source>
</evidence>
<comment type="subcellular location">
    <subcellularLocation>
        <location evidence="6">Cytoplasm</location>
    </subcellularLocation>
</comment>
<dbReference type="GO" id="GO:0005737">
    <property type="term" value="C:cytoplasm"/>
    <property type="evidence" value="ECO:0007669"/>
    <property type="project" value="UniProtKB-SubCell"/>
</dbReference>
<dbReference type="Pfam" id="PF06325">
    <property type="entry name" value="PrmA"/>
    <property type="match status" value="1"/>
</dbReference>
<dbReference type="OrthoDB" id="9785995at2"/>
<evidence type="ECO:0000313" key="8">
    <source>
        <dbReference type="EMBL" id="TPD57608.1"/>
    </source>
</evidence>
<comment type="caution">
    <text evidence="8">The sequence shown here is derived from an EMBL/GenBank/DDBJ whole genome shotgun (WGS) entry which is preliminary data.</text>
</comment>
<dbReference type="SUPFAM" id="SSF53335">
    <property type="entry name" value="S-adenosyl-L-methionine-dependent methyltransferases"/>
    <property type="match status" value="1"/>
</dbReference>
<dbReference type="InterPro" id="IPR004498">
    <property type="entry name" value="Ribosomal_PrmA_MeTrfase"/>
</dbReference>
<gene>
    <name evidence="6" type="primary">prmA</name>
    <name evidence="8" type="ORF">FIV46_15970</name>
</gene>
<proteinExistence type="inferred from homology"/>
<keyword evidence="4 6" id="KW-0808">Transferase</keyword>
<comment type="similarity">
    <text evidence="1 6">Belongs to the methyltransferase superfamily. PrmA family.</text>
</comment>
<dbReference type="InterPro" id="IPR050078">
    <property type="entry name" value="Ribosomal_L11_MeTrfase_PrmA"/>
</dbReference>
<dbReference type="Gene3D" id="3.40.50.150">
    <property type="entry name" value="Vaccinia Virus protein VP39"/>
    <property type="match status" value="1"/>
</dbReference>
<dbReference type="Proteomes" id="UP000319148">
    <property type="component" value="Unassembled WGS sequence"/>
</dbReference>
<comment type="catalytic activity">
    <reaction evidence="6">
        <text>L-lysyl-[protein] + 3 S-adenosyl-L-methionine = N(6),N(6),N(6)-trimethyl-L-lysyl-[protein] + 3 S-adenosyl-L-homocysteine + 3 H(+)</text>
        <dbReference type="Rhea" id="RHEA:54192"/>
        <dbReference type="Rhea" id="RHEA-COMP:9752"/>
        <dbReference type="Rhea" id="RHEA-COMP:13826"/>
        <dbReference type="ChEBI" id="CHEBI:15378"/>
        <dbReference type="ChEBI" id="CHEBI:29969"/>
        <dbReference type="ChEBI" id="CHEBI:57856"/>
        <dbReference type="ChEBI" id="CHEBI:59789"/>
        <dbReference type="ChEBI" id="CHEBI:61961"/>
    </reaction>
</comment>
<evidence type="ECO:0000256" key="7">
    <source>
        <dbReference type="SAM" id="MobiDB-lite"/>
    </source>
</evidence>
<dbReference type="HAMAP" id="MF_00735">
    <property type="entry name" value="Methyltr_PrmA"/>
    <property type="match status" value="1"/>
</dbReference>
<keyword evidence="2 6" id="KW-0963">Cytoplasm</keyword>
<evidence type="ECO:0000313" key="9">
    <source>
        <dbReference type="Proteomes" id="UP000319148"/>
    </source>
</evidence>
<dbReference type="GO" id="GO:0016279">
    <property type="term" value="F:protein-lysine N-methyltransferase activity"/>
    <property type="evidence" value="ECO:0007669"/>
    <property type="project" value="RHEA"/>
</dbReference>
<feature type="binding site" evidence="6">
    <location>
        <position position="211"/>
    </location>
    <ligand>
        <name>S-adenosyl-L-methionine</name>
        <dbReference type="ChEBI" id="CHEBI:59789"/>
    </ligand>
</feature>
<keyword evidence="5 6" id="KW-0949">S-adenosyl-L-methionine</keyword>
<dbReference type="EC" id="2.1.1.-" evidence="6"/>
<dbReference type="NCBIfam" id="NF001784">
    <property type="entry name" value="PRK00517.2-1"/>
    <property type="match status" value="1"/>
</dbReference>
<dbReference type="CDD" id="cd02440">
    <property type="entry name" value="AdoMet_MTases"/>
    <property type="match status" value="1"/>
</dbReference>
<dbReference type="PANTHER" id="PTHR43648:SF1">
    <property type="entry name" value="ELECTRON TRANSFER FLAVOPROTEIN BETA SUBUNIT LYSINE METHYLTRANSFERASE"/>
    <property type="match status" value="1"/>
</dbReference>